<dbReference type="InterPro" id="IPR036770">
    <property type="entry name" value="Ankyrin_rpt-contain_sf"/>
</dbReference>
<dbReference type="Pfam" id="PF12796">
    <property type="entry name" value="Ank_2"/>
    <property type="match status" value="1"/>
</dbReference>
<accession>A0A8K0SU99</accession>
<sequence length="449" mass="50623">MEQFPNEIILEMGKWLEKDTDLNSLSRACKTFSVVLDPLLYTRSLVQFDAIEYPNHRIKALPKTALWKTAFGGTRESFIKCMRLDNTRPRRKRGKLCNELFWHLCRDGNLERVKLLLEHYEEVDINCLAKDHIPLTSSALYVVIERGHLDVARFLLEHPAINCSIRVQLAGQLLPRTPLCPAISRGEVELVRLMLANRTCDPSPKPGDCRSMLMFAINKWSAFRIEAFKGNKDMTEEISSQNPFAEITRMLLDTGRAGINHRSSDGWTALEMAIGDKNVIAFEWLINTPGVDIDVNVNRDHHPALLASQRGCARMMELLIEKNAEINIIDSTGWQTLHVASMTGSVGVVTALLKSDRLDRSYRNQGDSALHYAISYGNKGVVWVLIRAGWSVDEPDRFGITGLQHARNSKVPGMKELVQSRAAGIPPTVDGESPLKHLPVMIWDHILWG</sequence>
<dbReference type="Gene3D" id="1.25.40.20">
    <property type="entry name" value="Ankyrin repeat-containing domain"/>
    <property type="match status" value="1"/>
</dbReference>
<name>A0A8K0SU99_9HYPO</name>
<keyword evidence="3" id="KW-1185">Reference proteome</keyword>
<keyword evidence="1" id="KW-0040">ANK repeat</keyword>
<dbReference type="PROSITE" id="PS50088">
    <property type="entry name" value="ANK_REPEAT"/>
    <property type="match status" value="1"/>
</dbReference>
<comment type="caution">
    <text evidence="2">The sequence shown here is derived from an EMBL/GenBank/DDBJ whole genome shotgun (WGS) entry which is preliminary data.</text>
</comment>
<dbReference type="PANTHER" id="PTHR46224">
    <property type="entry name" value="ANKYRIN REPEAT FAMILY PROTEIN"/>
    <property type="match status" value="1"/>
</dbReference>
<dbReference type="AlphaFoldDB" id="A0A8K0SU99"/>
<dbReference type="PANTHER" id="PTHR46224:SF64">
    <property type="entry name" value="IQ MOTIF AND ANKYRIN REPEAT DOMAIN-CONTAINING PROTEIN 1"/>
    <property type="match status" value="1"/>
</dbReference>
<dbReference type="OrthoDB" id="341259at2759"/>
<evidence type="ECO:0000313" key="3">
    <source>
        <dbReference type="Proteomes" id="UP000813444"/>
    </source>
</evidence>
<reference evidence="2" key="1">
    <citation type="journal article" date="2021" name="Nat. Commun.">
        <title>Genetic determinants of endophytism in the Arabidopsis root mycobiome.</title>
        <authorList>
            <person name="Mesny F."/>
            <person name="Miyauchi S."/>
            <person name="Thiergart T."/>
            <person name="Pickel B."/>
            <person name="Atanasova L."/>
            <person name="Karlsson M."/>
            <person name="Huettel B."/>
            <person name="Barry K.W."/>
            <person name="Haridas S."/>
            <person name="Chen C."/>
            <person name="Bauer D."/>
            <person name="Andreopoulos W."/>
            <person name="Pangilinan J."/>
            <person name="LaButti K."/>
            <person name="Riley R."/>
            <person name="Lipzen A."/>
            <person name="Clum A."/>
            <person name="Drula E."/>
            <person name="Henrissat B."/>
            <person name="Kohler A."/>
            <person name="Grigoriev I.V."/>
            <person name="Martin F.M."/>
            <person name="Hacquard S."/>
        </authorList>
    </citation>
    <scope>NUCLEOTIDE SEQUENCE</scope>
    <source>
        <strain evidence="2">MPI-CAGE-CH-0235</strain>
    </source>
</reference>
<dbReference type="PROSITE" id="PS50297">
    <property type="entry name" value="ANK_REP_REGION"/>
    <property type="match status" value="1"/>
</dbReference>
<proteinExistence type="predicted"/>
<organism evidence="2 3">
    <name type="scientific">Stachybotrys elegans</name>
    <dbReference type="NCBI Taxonomy" id="80388"/>
    <lineage>
        <taxon>Eukaryota</taxon>
        <taxon>Fungi</taxon>
        <taxon>Dikarya</taxon>
        <taxon>Ascomycota</taxon>
        <taxon>Pezizomycotina</taxon>
        <taxon>Sordariomycetes</taxon>
        <taxon>Hypocreomycetidae</taxon>
        <taxon>Hypocreales</taxon>
        <taxon>Stachybotryaceae</taxon>
        <taxon>Stachybotrys</taxon>
    </lineage>
</organism>
<dbReference type="InterPro" id="IPR002110">
    <property type="entry name" value="Ankyrin_rpt"/>
</dbReference>
<dbReference type="InterPro" id="IPR051616">
    <property type="entry name" value="Cul2-RING_E3_ligase_SR"/>
</dbReference>
<dbReference type="Proteomes" id="UP000813444">
    <property type="component" value="Unassembled WGS sequence"/>
</dbReference>
<gene>
    <name evidence="2" type="ORF">B0I35DRAFT_407129</name>
</gene>
<evidence type="ECO:0000313" key="2">
    <source>
        <dbReference type="EMBL" id="KAH7322677.1"/>
    </source>
</evidence>
<dbReference type="SMART" id="SM00248">
    <property type="entry name" value="ANK"/>
    <property type="match status" value="6"/>
</dbReference>
<protein>
    <submittedName>
        <fullName evidence="2">Ankyrin repeat-containing domain protein</fullName>
    </submittedName>
</protein>
<dbReference type="SUPFAM" id="SSF48403">
    <property type="entry name" value="Ankyrin repeat"/>
    <property type="match status" value="1"/>
</dbReference>
<feature type="repeat" description="ANK" evidence="1">
    <location>
        <begin position="365"/>
        <end position="397"/>
    </location>
</feature>
<evidence type="ECO:0000256" key="1">
    <source>
        <dbReference type="PROSITE-ProRule" id="PRU00023"/>
    </source>
</evidence>
<dbReference type="EMBL" id="JAGPNK010000004">
    <property type="protein sequence ID" value="KAH7322677.1"/>
    <property type="molecule type" value="Genomic_DNA"/>
</dbReference>